<protein>
    <submittedName>
        <fullName evidence="1">Uncharacterized protein</fullName>
    </submittedName>
</protein>
<organism evidence="1 2">
    <name type="scientific">Paramecium primaurelia</name>
    <dbReference type="NCBI Taxonomy" id="5886"/>
    <lineage>
        <taxon>Eukaryota</taxon>
        <taxon>Sar</taxon>
        <taxon>Alveolata</taxon>
        <taxon>Ciliophora</taxon>
        <taxon>Intramacronucleata</taxon>
        <taxon>Oligohymenophorea</taxon>
        <taxon>Peniculida</taxon>
        <taxon>Parameciidae</taxon>
        <taxon>Paramecium</taxon>
    </lineage>
</organism>
<name>A0A8S1NKN5_PARPR</name>
<evidence type="ECO:0000313" key="1">
    <source>
        <dbReference type="EMBL" id="CAD8093817.1"/>
    </source>
</evidence>
<accession>A0A8S1NKN5</accession>
<dbReference type="OMA" id="CDNKTIR"/>
<gene>
    <name evidence="1" type="ORF">PPRIM_AZ9-3.1.T0940071</name>
</gene>
<comment type="caution">
    <text evidence="1">The sequence shown here is derived from an EMBL/GenBank/DDBJ whole genome shotgun (WGS) entry which is preliminary data.</text>
</comment>
<evidence type="ECO:0000313" key="2">
    <source>
        <dbReference type="Proteomes" id="UP000688137"/>
    </source>
</evidence>
<dbReference type="AlphaFoldDB" id="A0A8S1NKN5"/>
<reference evidence="1" key="1">
    <citation type="submission" date="2021-01" db="EMBL/GenBank/DDBJ databases">
        <authorList>
            <consortium name="Genoscope - CEA"/>
            <person name="William W."/>
        </authorList>
    </citation>
    <scope>NUCLEOTIDE SEQUENCE</scope>
</reference>
<dbReference type="EMBL" id="CAJJDM010000097">
    <property type="protein sequence ID" value="CAD8093817.1"/>
    <property type="molecule type" value="Genomic_DNA"/>
</dbReference>
<proteinExistence type="predicted"/>
<dbReference type="Proteomes" id="UP000688137">
    <property type="component" value="Unassembled WGS sequence"/>
</dbReference>
<keyword evidence="2" id="KW-1185">Reference proteome</keyword>
<sequence>MFQAKQIENFKIKNCSKDKQEKVASRIKFLRLVLCDNQTIRASAQICKINFSTAKAILNKFRKHGVIKQSYQDFDGQIDLLKQIVEIQKGIRHEQICKRLESKQRLNHQLQFFLQNIYIQKKGVHIVLDKKSLEEELRWEKQKEYKLVESILEQQIILMKKTCH</sequence>